<evidence type="ECO:0000256" key="3">
    <source>
        <dbReference type="ARBA" id="ARBA00023002"/>
    </source>
</evidence>
<evidence type="ECO:0000313" key="6">
    <source>
        <dbReference type="Proteomes" id="UP000606044"/>
    </source>
</evidence>
<dbReference type="InterPro" id="IPR016166">
    <property type="entry name" value="FAD-bd_PCMH"/>
</dbReference>
<evidence type="ECO:0000256" key="1">
    <source>
        <dbReference type="ARBA" id="ARBA00022630"/>
    </source>
</evidence>
<dbReference type="InterPro" id="IPR016169">
    <property type="entry name" value="FAD-bd_PCMH_sub2"/>
</dbReference>
<reference evidence="5" key="1">
    <citation type="journal article" date="2014" name="Int. J. Syst. Evol. Microbiol.">
        <title>Complete genome sequence of Corynebacterium casei LMG S-19264T (=DSM 44701T), isolated from a smear-ripened cheese.</title>
        <authorList>
            <consortium name="US DOE Joint Genome Institute (JGI-PGF)"/>
            <person name="Walter F."/>
            <person name="Albersmeier A."/>
            <person name="Kalinowski J."/>
            <person name="Ruckert C."/>
        </authorList>
    </citation>
    <scope>NUCLEOTIDE SEQUENCE</scope>
    <source>
        <strain evidence="5">CCM 7897</strain>
    </source>
</reference>
<evidence type="ECO:0000259" key="4">
    <source>
        <dbReference type="PROSITE" id="PS51387"/>
    </source>
</evidence>
<dbReference type="InterPro" id="IPR051312">
    <property type="entry name" value="Diverse_Substr_Oxidored"/>
</dbReference>
<organism evidence="5 6">
    <name type="scientific">Azorhizobium oxalatiphilum</name>
    <dbReference type="NCBI Taxonomy" id="980631"/>
    <lineage>
        <taxon>Bacteria</taxon>
        <taxon>Pseudomonadati</taxon>
        <taxon>Pseudomonadota</taxon>
        <taxon>Alphaproteobacteria</taxon>
        <taxon>Hyphomicrobiales</taxon>
        <taxon>Xanthobacteraceae</taxon>
        <taxon>Azorhizobium</taxon>
    </lineage>
</organism>
<dbReference type="Pfam" id="PF03450">
    <property type="entry name" value="CO_deh_flav_C"/>
    <property type="match status" value="1"/>
</dbReference>
<evidence type="ECO:0000313" key="5">
    <source>
        <dbReference type="EMBL" id="GGF56009.1"/>
    </source>
</evidence>
<reference evidence="5" key="2">
    <citation type="submission" date="2020-09" db="EMBL/GenBank/DDBJ databases">
        <authorList>
            <person name="Sun Q."/>
            <person name="Sedlacek I."/>
        </authorList>
    </citation>
    <scope>NUCLEOTIDE SEQUENCE</scope>
    <source>
        <strain evidence="5">CCM 7897</strain>
    </source>
</reference>
<dbReference type="InterPro" id="IPR036318">
    <property type="entry name" value="FAD-bd_PCMH-like_sf"/>
</dbReference>
<keyword evidence="2" id="KW-0274">FAD</keyword>
<dbReference type="GO" id="GO:0016491">
    <property type="term" value="F:oxidoreductase activity"/>
    <property type="evidence" value="ECO:0007669"/>
    <property type="project" value="UniProtKB-KW"/>
</dbReference>
<dbReference type="SUPFAM" id="SSF56176">
    <property type="entry name" value="FAD-binding/transporter-associated domain-like"/>
    <property type="match status" value="1"/>
</dbReference>
<keyword evidence="3" id="KW-0560">Oxidoreductase</keyword>
<accession>A0A917BR88</accession>
<dbReference type="Gene3D" id="3.30.465.10">
    <property type="match status" value="1"/>
</dbReference>
<dbReference type="EMBL" id="BMCT01000001">
    <property type="protein sequence ID" value="GGF56009.1"/>
    <property type="molecule type" value="Genomic_DNA"/>
</dbReference>
<dbReference type="InterPro" id="IPR016167">
    <property type="entry name" value="FAD-bd_PCMH_sub1"/>
</dbReference>
<dbReference type="Pfam" id="PF00941">
    <property type="entry name" value="FAD_binding_5"/>
    <property type="match status" value="1"/>
</dbReference>
<evidence type="ECO:0000256" key="2">
    <source>
        <dbReference type="ARBA" id="ARBA00022827"/>
    </source>
</evidence>
<dbReference type="Proteomes" id="UP000606044">
    <property type="component" value="Unassembled WGS sequence"/>
</dbReference>
<dbReference type="SUPFAM" id="SSF55447">
    <property type="entry name" value="CO dehydrogenase flavoprotein C-terminal domain-like"/>
    <property type="match status" value="1"/>
</dbReference>
<dbReference type="SMART" id="SM01092">
    <property type="entry name" value="CO_deh_flav_C"/>
    <property type="match status" value="1"/>
</dbReference>
<dbReference type="Gene3D" id="3.30.390.50">
    <property type="entry name" value="CO dehydrogenase flavoprotein, C-terminal domain"/>
    <property type="match status" value="1"/>
</dbReference>
<feature type="domain" description="FAD-binding PCMH-type" evidence="4">
    <location>
        <begin position="1"/>
        <end position="177"/>
    </location>
</feature>
<proteinExistence type="predicted"/>
<dbReference type="InterPro" id="IPR002346">
    <property type="entry name" value="Mopterin_DH_FAD-bd"/>
</dbReference>
<dbReference type="InterPro" id="IPR005107">
    <property type="entry name" value="CO_DH_flav_C"/>
</dbReference>
<dbReference type="InterPro" id="IPR036683">
    <property type="entry name" value="CO_DH_flav_C_dom_sf"/>
</dbReference>
<keyword evidence="1" id="KW-0285">Flavoprotein</keyword>
<dbReference type="PANTHER" id="PTHR42659:SF2">
    <property type="entry name" value="XANTHINE DEHYDROGENASE SUBUNIT C-RELATED"/>
    <property type="match status" value="1"/>
</dbReference>
<comment type="caution">
    <text evidence="5">The sequence shown here is derived from an EMBL/GenBank/DDBJ whole genome shotgun (WGS) entry which is preliminary data.</text>
</comment>
<dbReference type="PANTHER" id="PTHR42659">
    <property type="entry name" value="XANTHINE DEHYDROGENASE SUBUNIT C-RELATED"/>
    <property type="match status" value="1"/>
</dbReference>
<gene>
    <name evidence="5" type="primary">cutM</name>
    <name evidence="5" type="ORF">GCM10007301_14570</name>
</gene>
<dbReference type="PROSITE" id="PS51387">
    <property type="entry name" value="FAD_PCMH"/>
    <property type="match status" value="1"/>
</dbReference>
<name>A0A917BR88_9HYPH</name>
<keyword evidence="6" id="KW-1185">Reference proteome</keyword>
<dbReference type="AlphaFoldDB" id="A0A917BR88"/>
<protein>
    <submittedName>
        <fullName evidence="5">Carbon monoxide dehydrogenase</fullName>
    </submittedName>
</protein>
<dbReference type="RefSeq" id="WP_188576711.1">
    <property type="nucleotide sequence ID" value="NZ_BMCT01000001.1"/>
</dbReference>
<dbReference type="Gene3D" id="3.30.43.10">
    <property type="entry name" value="Uridine Diphospho-n-acetylenolpyruvylglucosamine Reductase, domain 2"/>
    <property type="match status" value="1"/>
</dbReference>
<dbReference type="GO" id="GO:0071949">
    <property type="term" value="F:FAD binding"/>
    <property type="evidence" value="ECO:0007669"/>
    <property type="project" value="InterPro"/>
</dbReference>
<sequence length="274" mass="29222">MKPAPFDFVRADSRAEALSVLKAEGTDARIIAGGQSFMAMLNMRLARPKVLVDIMRLADLATLSEAKGDVLVGAGIRQARLLAWDDLSRTLPLIAKALPYTGHVQTRARGTVCGSIAHADPSAELPLCLVALKGHVHLATAKAKRKVAAADFFTGMMATAKADDEMIEAVSFPVAGREGTAFREIARRHGDFAIVACGAVATDTGIRLAVGGVADVPTARDFPLLEGSALDDALNSFAYELDARDDVHASARYRRELVRRIGRATIEEALTCRA</sequence>